<accession>A0A0C9Z3D5</accession>
<keyword evidence="1" id="KW-0378">Hydrolase</keyword>
<dbReference type="InterPro" id="IPR049730">
    <property type="entry name" value="SNF2/RAD54-like_C"/>
</dbReference>
<dbReference type="Pfam" id="PF00271">
    <property type="entry name" value="Helicase_C"/>
    <property type="match status" value="1"/>
</dbReference>
<dbReference type="SMART" id="SM00490">
    <property type="entry name" value="HELICc"/>
    <property type="match status" value="1"/>
</dbReference>
<dbReference type="Gene3D" id="3.40.50.300">
    <property type="entry name" value="P-loop containing nucleotide triphosphate hydrolases"/>
    <property type="match status" value="1"/>
</dbReference>
<evidence type="ECO:0000259" key="4">
    <source>
        <dbReference type="PROSITE" id="PS51194"/>
    </source>
</evidence>
<gene>
    <name evidence="5" type="ORF">PISMIDRAFT_100380</name>
</gene>
<dbReference type="InterPro" id="IPR027417">
    <property type="entry name" value="P-loop_NTPase"/>
</dbReference>
<evidence type="ECO:0000313" key="5">
    <source>
        <dbReference type="EMBL" id="KIK23571.1"/>
    </source>
</evidence>
<dbReference type="EMBL" id="KN833725">
    <property type="protein sequence ID" value="KIK23571.1"/>
    <property type="molecule type" value="Genomic_DNA"/>
</dbReference>
<dbReference type="Gene3D" id="3.40.50.10810">
    <property type="entry name" value="Tandem AAA-ATPase domain"/>
    <property type="match status" value="1"/>
</dbReference>
<evidence type="ECO:0000256" key="2">
    <source>
        <dbReference type="SAM" id="MobiDB-lite"/>
    </source>
</evidence>
<evidence type="ECO:0000256" key="1">
    <source>
        <dbReference type="ARBA" id="ARBA00022801"/>
    </source>
</evidence>
<dbReference type="InterPro" id="IPR014001">
    <property type="entry name" value="Helicase_ATP-bd"/>
</dbReference>
<dbReference type="PANTHER" id="PTHR10799">
    <property type="entry name" value="SNF2/RAD54 HELICASE FAMILY"/>
    <property type="match status" value="1"/>
</dbReference>
<dbReference type="GO" id="GO:0016787">
    <property type="term" value="F:hydrolase activity"/>
    <property type="evidence" value="ECO:0007669"/>
    <property type="project" value="UniProtKB-KW"/>
</dbReference>
<dbReference type="InterPro" id="IPR001650">
    <property type="entry name" value="Helicase_C-like"/>
</dbReference>
<protein>
    <recommendedName>
        <fullName evidence="7">Helicase C-terminal domain-containing protein</fullName>
    </recommendedName>
</protein>
<dbReference type="PROSITE" id="PS51192">
    <property type="entry name" value="HELICASE_ATP_BIND_1"/>
    <property type="match status" value="1"/>
</dbReference>
<reference evidence="6" key="2">
    <citation type="submission" date="2015-01" db="EMBL/GenBank/DDBJ databases">
        <title>Evolutionary Origins and Diversification of the Mycorrhizal Mutualists.</title>
        <authorList>
            <consortium name="DOE Joint Genome Institute"/>
            <consortium name="Mycorrhizal Genomics Consortium"/>
            <person name="Kohler A."/>
            <person name="Kuo A."/>
            <person name="Nagy L.G."/>
            <person name="Floudas D."/>
            <person name="Copeland A."/>
            <person name="Barry K.W."/>
            <person name="Cichocki N."/>
            <person name="Veneault-Fourrey C."/>
            <person name="LaButti K."/>
            <person name="Lindquist E.A."/>
            <person name="Lipzen A."/>
            <person name="Lundell T."/>
            <person name="Morin E."/>
            <person name="Murat C."/>
            <person name="Riley R."/>
            <person name="Ohm R."/>
            <person name="Sun H."/>
            <person name="Tunlid A."/>
            <person name="Henrissat B."/>
            <person name="Grigoriev I.V."/>
            <person name="Hibbett D.S."/>
            <person name="Martin F."/>
        </authorList>
    </citation>
    <scope>NUCLEOTIDE SEQUENCE [LARGE SCALE GENOMIC DNA]</scope>
    <source>
        <strain evidence="6">441</strain>
    </source>
</reference>
<sequence length="446" mass="50120">MVFEHDFLGVIVDEAHKARKFNKFHQAMYALGKKSATMIVMSATPVMTHLLDLWIMGSVMGIPALRAKAKFEEMSRESSRAQAKDRRAERESSEDRLRGLLAGEESSAQDKSTAMRPVLQKWVPFLREVFSKHVIRRTLDSLDYHGKKIFGLPPYQERIMLLELREWEKVRLAKITNELVHCPSLDTIAGAGKVSACYINFYIEYRRGLLHPHMNPGVGNDSWTNPSSLQEWKGEKCSTKLDILAQIVSRHLSADNARSLNIDDDGMTLQPDEPGTTALVASKEADRPDEPGTTALVASKEADRVIIFSAFPSSNAAIIDVLKLHGIRALELHGRIGPAKRKSVLNEFRSSTRDAGARVLILSQVGMVGLNLACANVMIIADTLWSALEDEQLRGRIYRYPQQKEVLFYRLVARGMPDVFLNNIAFDKGNLHKAFIGMDEQSRKYT</sequence>
<feature type="region of interest" description="Disordered" evidence="2">
    <location>
        <begin position="76"/>
        <end position="97"/>
    </location>
</feature>
<dbReference type="InterPro" id="IPR038718">
    <property type="entry name" value="SNF2-like_sf"/>
</dbReference>
<dbReference type="CDD" id="cd18793">
    <property type="entry name" value="SF2_C_SNF"/>
    <property type="match status" value="1"/>
</dbReference>
<feature type="domain" description="Helicase C-terminal" evidence="4">
    <location>
        <begin position="291"/>
        <end position="446"/>
    </location>
</feature>
<reference evidence="5 6" key="1">
    <citation type="submission" date="2014-04" db="EMBL/GenBank/DDBJ databases">
        <authorList>
            <consortium name="DOE Joint Genome Institute"/>
            <person name="Kuo A."/>
            <person name="Kohler A."/>
            <person name="Costa M.D."/>
            <person name="Nagy L.G."/>
            <person name="Floudas D."/>
            <person name="Copeland A."/>
            <person name="Barry K.W."/>
            <person name="Cichocki N."/>
            <person name="Veneault-Fourrey C."/>
            <person name="LaButti K."/>
            <person name="Lindquist E.A."/>
            <person name="Lipzen A."/>
            <person name="Lundell T."/>
            <person name="Morin E."/>
            <person name="Murat C."/>
            <person name="Sun H."/>
            <person name="Tunlid A."/>
            <person name="Henrissat B."/>
            <person name="Grigoriev I.V."/>
            <person name="Hibbett D.S."/>
            <person name="Martin F."/>
            <person name="Nordberg H.P."/>
            <person name="Cantor M.N."/>
            <person name="Hua S.X."/>
        </authorList>
    </citation>
    <scope>NUCLEOTIDE SEQUENCE [LARGE SCALE GENOMIC DNA]</scope>
    <source>
        <strain evidence="5 6">441</strain>
    </source>
</reference>
<dbReference type="HOGENOM" id="CLU_042561_0_0_1"/>
<dbReference type="SUPFAM" id="SSF52540">
    <property type="entry name" value="P-loop containing nucleoside triphosphate hydrolases"/>
    <property type="match status" value="1"/>
</dbReference>
<organism evidence="5 6">
    <name type="scientific">Pisolithus microcarpus 441</name>
    <dbReference type="NCBI Taxonomy" id="765257"/>
    <lineage>
        <taxon>Eukaryota</taxon>
        <taxon>Fungi</taxon>
        <taxon>Dikarya</taxon>
        <taxon>Basidiomycota</taxon>
        <taxon>Agaricomycotina</taxon>
        <taxon>Agaricomycetes</taxon>
        <taxon>Agaricomycetidae</taxon>
        <taxon>Boletales</taxon>
        <taxon>Sclerodermatineae</taxon>
        <taxon>Pisolithaceae</taxon>
        <taxon>Pisolithus</taxon>
    </lineage>
</organism>
<proteinExistence type="predicted"/>
<feature type="domain" description="Helicase ATP-binding" evidence="3">
    <location>
        <begin position="1"/>
        <end position="63"/>
    </location>
</feature>
<keyword evidence="6" id="KW-1185">Reference proteome</keyword>
<evidence type="ECO:0008006" key="7">
    <source>
        <dbReference type="Google" id="ProtNLM"/>
    </source>
</evidence>
<dbReference type="AlphaFoldDB" id="A0A0C9Z3D5"/>
<dbReference type="STRING" id="765257.A0A0C9Z3D5"/>
<dbReference type="OrthoDB" id="3270319at2759"/>
<dbReference type="Proteomes" id="UP000054018">
    <property type="component" value="Unassembled WGS sequence"/>
</dbReference>
<evidence type="ECO:0000313" key="6">
    <source>
        <dbReference type="Proteomes" id="UP000054018"/>
    </source>
</evidence>
<evidence type="ECO:0000259" key="3">
    <source>
        <dbReference type="PROSITE" id="PS51192"/>
    </source>
</evidence>
<name>A0A0C9Z3D5_9AGAM</name>
<dbReference type="PROSITE" id="PS51194">
    <property type="entry name" value="HELICASE_CTER"/>
    <property type="match status" value="1"/>
</dbReference>